<accession>A0A0A9E0Z3</accession>
<sequence>MENPTRSVGEEGCRGRPGFRGFVLQLRLKGIEVEAGRQELRSRDRCGCRA</sequence>
<reference evidence="1" key="1">
    <citation type="submission" date="2014-09" db="EMBL/GenBank/DDBJ databases">
        <authorList>
            <person name="Magalhaes I.L.F."/>
            <person name="Oliveira U."/>
            <person name="Santos F.R."/>
            <person name="Vidigal T.H.D.A."/>
            <person name="Brescovit A.D."/>
            <person name="Santos A.J."/>
        </authorList>
    </citation>
    <scope>NUCLEOTIDE SEQUENCE</scope>
    <source>
        <tissue evidence="1">Shoot tissue taken approximately 20 cm above the soil surface</tissue>
    </source>
</reference>
<reference evidence="1" key="2">
    <citation type="journal article" date="2015" name="Data Brief">
        <title>Shoot transcriptome of the giant reed, Arundo donax.</title>
        <authorList>
            <person name="Barrero R.A."/>
            <person name="Guerrero F.D."/>
            <person name="Moolhuijzen P."/>
            <person name="Goolsby J.A."/>
            <person name="Tidwell J."/>
            <person name="Bellgard S.E."/>
            <person name="Bellgard M.I."/>
        </authorList>
    </citation>
    <scope>NUCLEOTIDE SEQUENCE</scope>
    <source>
        <tissue evidence="1">Shoot tissue taken approximately 20 cm above the soil surface</tissue>
    </source>
</reference>
<organism evidence="1">
    <name type="scientific">Arundo donax</name>
    <name type="common">Giant reed</name>
    <name type="synonym">Donax arundinaceus</name>
    <dbReference type="NCBI Taxonomy" id="35708"/>
    <lineage>
        <taxon>Eukaryota</taxon>
        <taxon>Viridiplantae</taxon>
        <taxon>Streptophyta</taxon>
        <taxon>Embryophyta</taxon>
        <taxon>Tracheophyta</taxon>
        <taxon>Spermatophyta</taxon>
        <taxon>Magnoliopsida</taxon>
        <taxon>Liliopsida</taxon>
        <taxon>Poales</taxon>
        <taxon>Poaceae</taxon>
        <taxon>PACMAD clade</taxon>
        <taxon>Arundinoideae</taxon>
        <taxon>Arundineae</taxon>
        <taxon>Arundo</taxon>
    </lineage>
</organism>
<protein>
    <submittedName>
        <fullName evidence="1">Uncharacterized protein</fullName>
    </submittedName>
</protein>
<evidence type="ECO:0000313" key="1">
    <source>
        <dbReference type="EMBL" id="JAD94489.1"/>
    </source>
</evidence>
<proteinExistence type="predicted"/>
<name>A0A0A9E0Z3_ARUDO</name>
<dbReference type="EMBL" id="GBRH01203406">
    <property type="protein sequence ID" value="JAD94489.1"/>
    <property type="molecule type" value="Transcribed_RNA"/>
</dbReference>
<dbReference type="AlphaFoldDB" id="A0A0A9E0Z3"/>